<dbReference type="InterPro" id="IPR005064">
    <property type="entry name" value="BUG"/>
</dbReference>
<dbReference type="EMBL" id="CP044067">
    <property type="protein sequence ID" value="QET04601.1"/>
    <property type="molecule type" value="Genomic_DNA"/>
</dbReference>
<reference evidence="2 3" key="1">
    <citation type="submission" date="2019-09" db="EMBL/GenBank/DDBJ databases">
        <title>FDA dAtabase for Regulatory Grade micrObial Sequences (FDA-ARGOS): Supporting development and validation of Infectious Disease Dx tests.</title>
        <authorList>
            <person name="Sciortino C."/>
            <person name="Tallon L."/>
            <person name="Sadzewicz L."/>
            <person name="Vavikolanu K."/>
            <person name="Mehta A."/>
            <person name="Aluvathingal J."/>
            <person name="Nadendla S."/>
            <person name="Nandy P."/>
            <person name="Geyer C."/>
            <person name="Yan Y."/>
            <person name="Sichtig H."/>
        </authorList>
    </citation>
    <scope>NUCLEOTIDE SEQUENCE [LARGE SCALE GENOMIC DNA]</scope>
    <source>
        <strain evidence="2 3">FDAARGOS_664</strain>
    </source>
</reference>
<dbReference type="InterPro" id="IPR042100">
    <property type="entry name" value="Bug_dom1"/>
</dbReference>
<dbReference type="Pfam" id="PF03401">
    <property type="entry name" value="TctC"/>
    <property type="match status" value="1"/>
</dbReference>
<evidence type="ECO:0000313" key="3">
    <source>
        <dbReference type="Proteomes" id="UP000322822"/>
    </source>
</evidence>
<gene>
    <name evidence="2" type="ORF">FOB72_21080</name>
</gene>
<dbReference type="Gene3D" id="3.40.190.10">
    <property type="entry name" value="Periplasmic binding protein-like II"/>
    <property type="match status" value="1"/>
</dbReference>
<dbReference type="Proteomes" id="UP000322822">
    <property type="component" value="Chromosome 2"/>
</dbReference>
<evidence type="ECO:0000313" key="2">
    <source>
        <dbReference type="EMBL" id="QET04601.1"/>
    </source>
</evidence>
<dbReference type="PIRSF" id="PIRSF017082">
    <property type="entry name" value="YflP"/>
    <property type="match status" value="1"/>
</dbReference>
<organism evidence="2 3">
    <name type="scientific">Cupriavidus pauculus</name>
    <dbReference type="NCBI Taxonomy" id="82633"/>
    <lineage>
        <taxon>Bacteria</taxon>
        <taxon>Pseudomonadati</taxon>
        <taxon>Pseudomonadota</taxon>
        <taxon>Betaproteobacteria</taxon>
        <taxon>Burkholderiales</taxon>
        <taxon>Burkholderiaceae</taxon>
        <taxon>Cupriavidus</taxon>
    </lineage>
</organism>
<protein>
    <submittedName>
        <fullName evidence="2">Tripartite tricarboxylate transporter substrate binding protein</fullName>
    </submittedName>
</protein>
<evidence type="ECO:0000256" key="1">
    <source>
        <dbReference type="ARBA" id="ARBA00006987"/>
    </source>
</evidence>
<dbReference type="PANTHER" id="PTHR42928:SF5">
    <property type="entry name" value="BLR1237 PROTEIN"/>
    <property type="match status" value="1"/>
</dbReference>
<name>A0A5P2H948_9BURK</name>
<proteinExistence type="inferred from homology"/>
<dbReference type="SUPFAM" id="SSF53850">
    <property type="entry name" value="Periplasmic binding protein-like II"/>
    <property type="match status" value="1"/>
</dbReference>
<sequence length="356" mass="37415">MAHVPLWTTQLYSTERNSIVLPQIQAFRLETSVNLVFRVVTACAFAALPCLPAHAADSYPTKPVRLIVPFPPGGAPDTFSREIGQQLSRDLKWTIIVDNKPGAGGNLGADAGAKATPDGYTLVFGQTSNLAINPSLYKKLPYDPTKDLTPIALIASAPLAIVANNNSPYKTLSDVIAAAKAKPGTVTFGTPGNGTVAHLAMELLQKQAGVTLQHIPYKGASQALTDVLSGQVEIYIGSVPTVMGQIKTGKLRGIAVTSAKRSAQLPNTPTVAEAGVKQFEADTWFGLLAPAGTPAPIVARLNAELNRALQAPAVRSKIEAEGGQVLGGTPEAFASLLQKDLARWRVVVRDSGATID</sequence>
<accession>A0A5P2H948</accession>
<dbReference type="CDD" id="cd13578">
    <property type="entry name" value="PBP2_Bug27"/>
    <property type="match status" value="1"/>
</dbReference>
<dbReference type="Gene3D" id="3.40.190.150">
    <property type="entry name" value="Bordetella uptake gene, domain 1"/>
    <property type="match status" value="1"/>
</dbReference>
<comment type="similarity">
    <text evidence="1">Belongs to the UPF0065 (bug) family.</text>
</comment>
<dbReference type="OrthoDB" id="8678477at2"/>
<dbReference type="AlphaFoldDB" id="A0A5P2H948"/>
<dbReference type="PANTHER" id="PTHR42928">
    <property type="entry name" value="TRICARBOXYLATE-BINDING PROTEIN"/>
    <property type="match status" value="1"/>
</dbReference>